<evidence type="ECO:0000256" key="6">
    <source>
        <dbReference type="ARBA" id="ARBA00022741"/>
    </source>
</evidence>
<comment type="subcellular location">
    <subcellularLocation>
        <location evidence="1 9 11">Cytoplasm</location>
    </subcellularLocation>
</comment>
<sequence length="986" mass="106543">MTAKVRVEDLAVELKLSNKEIIQQLREIGVQAKSQKTVVEDEDVDRLKAEMKKGGSGKREVRRVSDSGVIIRRRRNKSKAPKEEEAATPIEDTVEEVVETPVEEVAETPVKEEAAPVKEAKEPKAEKKPAKKKAPKKAAPQVKVIKPAVEEKPEEIKAEVVETPVPEAVVEEAAPEPVPEKTEAAPKAEAKEEAPAEPVEKAKPAQKAEKPKKAEKKAPAEKTAKDEVAAKAEPKKKKKKKREPEAPKVKIISMPTEAEVQARAAAKMAQPERRPGGRPGGGRPGGGRPGGGRPGAGRPGAGRPGGGRPDNRPGGGRPAGARPGGGRPGTAPAPNPALPDGRSKKKQGKKRRVVEFGAGGNDRSNKNFNDGFPQGRKGRKKKGRKNQTPQHEQVQAQPMKAAKRKIKFDETIRLADMAHQMGIKAQDLIKALFTMGVMATINQSLDLDTATLLASEFGYEVENVSFDEQEFLVPTEADKDEDLKPRPPVVTIMGHVDHGKTSLLDAIRLSHVTDGEAGGITQHIGAYHVNTARGEVVFLDTPGHEAFTTMRMRGAQMTDIVILVVAADDGVMDQTREAISHSKAAGVPIVVAVNKMDKEGANPDNVKRELAEQGLSPEDWGGETIFAHVSAKKKEGLDELLEMVLLQAEVLELKANPDKPARGHIVEARLDKGRGPMGTMLISEGTINQGDSFVSGVHFGKVRAMFNDQGKKLKSAGPAMPIEIQGFDGLPEAGDELFVVADEKVARRIANSRAMKKREKILSSKSKVTLESFLASKPNDESQTLNLVLKADVQGSLEAVTEALNKLSTDEIKIDVVHGGAGAITESDILLAGASEAIILGFNVRPNLKVKEIAEHEGVEVRFYDIIYKLVQEVKDAMSGMLTPDIEEVYLGQAEVRQTFSVPKIGLIAGCYIPDGKITRGAQVRLLRDGVVIYTGQVSSLRREKDDVREVAKGYECGIGLEKFNDIKVGDAIEAFETKEVARTID</sequence>
<dbReference type="Gene3D" id="2.40.30.10">
    <property type="entry name" value="Translation factors"/>
    <property type="match status" value="2"/>
</dbReference>
<dbReference type="Pfam" id="PF11987">
    <property type="entry name" value="IF-2"/>
    <property type="match status" value="1"/>
</dbReference>
<evidence type="ECO:0000256" key="2">
    <source>
        <dbReference type="ARBA" id="ARBA00007733"/>
    </source>
</evidence>
<dbReference type="Pfam" id="PF04760">
    <property type="entry name" value="IF2_N"/>
    <property type="match status" value="2"/>
</dbReference>
<dbReference type="EMBL" id="AP026709">
    <property type="protein sequence ID" value="BDQ35685.1"/>
    <property type="molecule type" value="Genomic_DNA"/>
</dbReference>
<evidence type="ECO:0000256" key="7">
    <source>
        <dbReference type="ARBA" id="ARBA00022917"/>
    </source>
</evidence>
<evidence type="ECO:0000256" key="11">
    <source>
        <dbReference type="RuleBase" id="RU000645"/>
    </source>
</evidence>
<gene>
    <name evidence="9" type="primary">infB</name>
    <name evidence="14" type="ORF">SYK_00450</name>
</gene>
<keyword evidence="8 9" id="KW-0342">GTP-binding</keyword>
<feature type="domain" description="Tr-type G" evidence="13">
    <location>
        <begin position="485"/>
        <end position="654"/>
    </location>
</feature>
<dbReference type="CDD" id="cd03692">
    <property type="entry name" value="mtIF2_IVc"/>
    <property type="match status" value="1"/>
</dbReference>
<dbReference type="Proteomes" id="UP001317742">
    <property type="component" value="Chromosome"/>
</dbReference>
<feature type="compositionally biased region" description="Acidic residues" evidence="12">
    <location>
        <begin position="92"/>
        <end position="106"/>
    </location>
</feature>
<evidence type="ECO:0000256" key="4">
    <source>
        <dbReference type="ARBA" id="ARBA00022490"/>
    </source>
</evidence>
<dbReference type="Pfam" id="PF03144">
    <property type="entry name" value="GTP_EFTU_D2"/>
    <property type="match status" value="1"/>
</dbReference>
<dbReference type="InterPro" id="IPR006847">
    <property type="entry name" value="IF2_N"/>
</dbReference>
<evidence type="ECO:0000256" key="12">
    <source>
        <dbReference type="SAM" id="MobiDB-lite"/>
    </source>
</evidence>
<dbReference type="PANTHER" id="PTHR43381:SF5">
    <property type="entry name" value="TR-TYPE G DOMAIN-CONTAINING PROTEIN"/>
    <property type="match status" value="1"/>
</dbReference>
<dbReference type="SUPFAM" id="SSF52156">
    <property type="entry name" value="Initiation factor IF2/eIF5b, domain 3"/>
    <property type="match status" value="1"/>
</dbReference>
<dbReference type="SUPFAM" id="SSF52540">
    <property type="entry name" value="P-loop containing nucleoside triphosphate hydrolases"/>
    <property type="match status" value="1"/>
</dbReference>
<feature type="compositionally biased region" description="Low complexity" evidence="12">
    <location>
        <begin position="137"/>
        <end position="147"/>
    </location>
</feature>
<dbReference type="Pfam" id="PF00009">
    <property type="entry name" value="GTP_EFTU"/>
    <property type="match status" value="1"/>
</dbReference>
<feature type="binding site" evidence="9">
    <location>
        <begin position="494"/>
        <end position="501"/>
    </location>
    <ligand>
        <name>GTP</name>
        <dbReference type="ChEBI" id="CHEBI:37565"/>
    </ligand>
</feature>
<dbReference type="InterPro" id="IPR044145">
    <property type="entry name" value="IF2_II"/>
</dbReference>
<keyword evidence="6 9" id="KW-0547">Nucleotide-binding</keyword>
<evidence type="ECO:0000256" key="3">
    <source>
        <dbReference type="ARBA" id="ARBA00020675"/>
    </source>
</evidence>
<accession>A0ABM8AVY2</accession>
<feature type="compositionally biased region" description="Basic and acidic residues" evidence="12">
    <location>
        <begin position="178"/>
        <end position="233"/>
    </location>
</feature>
<evidence type="ECO:0000313" key="15">
    <source>
        <dbReference type="Proteomes" id="UP001317742"/>
    </source>
</evidence>
<dbReference type="InterPro" id="IPR027417">
    <property type="entry name" value="P-loop_NTPase"/>
</dbReference>
<dbReference type="InterPro" id="IPR005225">
    <property type="entry name" value="Small_GTP-bd"/>
</dbReference>
<comment type="function">
    <text evidence="9 10">One of the essential components for the initiation of protein synthesis. Protects formylmethionyl-tRNA from spontaneous hydrolysis and promotes its binding to the 30S ribosomal subunits. Also involved in the hydrolysis of GTP during the formation of the 70S ribosomal complex.</text>
</comment>
<dbReference type="InterPro" id="IPR009000">
    <property type="entry name" value="Transl_B-barrel_sf"/>
</dbReference>
<feature type="compositionally biased region" description="Basic and acidic residues" evidence="12">
    <location>
        <begin position="109"/>
        <end position="128"/>
    </location>
</feature>
<feature type="compositionally biased region" description="Basic and acidic residues" evidence="12">
    <location>
        <begin position="49"/>
        <end position="65"/>
    </location>
</feature>
<feature type="binding site" evidence="9">
    <location>
        <begin position="540"/>
        <end position="544"/>
    </location>
    <ligand>
        <name>GTP</name>
        <dbReference type="ChEBI" id="CHEBI:37565"/>
    </ligand>
</feature>
<dbReference type="InterPro" id="IPR000795">
    <property type="entry name" value="T_Tr_GTP-bd_dom"/>
</dbReference>
<protein>
    <recommendedName>
        <fullName evidence="3 9">Translation initiation factor IF-2</fullName>
    </recommendedName>
</protein>
<feature type="compositionally biased region" description="Basic and acidic residues" evidence="12">
    <location>
        <begin position="148"/>
        <end position="160"/>
    </location>
</feature>
<dbReference type="InterPro" id="IPR053905">
    <property type="entry name" value="EF-G-like_DII"/>
</dbReference>
<dbReference type="InterPro" id="IPR000178">
    <property type="entry name" value="TF_IF2_bacterial-like"/>
</dbReference>
<feature type="compositionally biased region" description="Gly residues" evidence="12">
    <location>
        <begin position="277"/>
        <end position="328"/>
    </location>
</feature>
<dbReference type="RefSeq" id="WP_281761620.1">
    <property type="nucleotide sequence ID" value="NZ_AP026709.1"/>
</dbReference>
<dbReference type="InterPro" id="IPR036925">
    <property type="entry name" value="TIF_IF2_dom3_sf"/>
</dbReference>
<dbReference type="Pfam" id="PF22042">
    <property type="entry name" value="EF-G_D2"/>
    <property type="match status" value="1"/>
</dbReference>
<keyword evidence="15" id="KW-1185">Reference proteome</keyword>
<feature type="compositionally biased region" description="Basic residues" evidence="12">
    <location>
        <begin position="343"/>
        <end position="352"/>
    </location>
</feature>
<dbReference type="SUPFAM" id="SSF50447">
    <property type="entry name" value="Translation proteins"/>
    <property type="match status" value="2"/>
</dbReference>
<dbReference type="Gene3D" id="3.40.50.10050">
    <property type="entry name" value="Translation initiation factor IF- 2, domain 3"/>
    <property type="match status" value="1"/>
</dbReference>
<dbReference type="CDD" id="cd01887">
    <property type="entry name" value="IF2_eIF5B"/>
    <property type="match status" value="1"/>
</dbReference>
<feature type="compositionally biased region" description="Basic residues" evidence="12">
    <location>
        <begin position="376"/>
        <end position="385"/>
    </location>
</feature>
<organism evidence="14 15">
    <name type="scientific">Pseudodesulfovibrio nedwellii</name>
    <dbReference type="NCBI Taxonomy" id="2973072"/>
    <lineage>
        <taxon>Bacteria</taxon>
        <taxon>Pseudomonadati</taxon>
        <taxon>Thermodesulfobacteriota</taxon>
        <taxon>Desulfovibrionia</taxon>
        <taxon>Desulfovibrionales</taxon>
        <taxon>Desulfovibrionaceae</taxon>
    </lineage>
</organism>
<evidence type="ECO:0000256" key="9">
    <source>
        <dbReference type="HAMAP-Rule" id="MF_00100"/>
    </source>
</evidence>
<dbReference type="InterPro" id="IPR023115">
    <property type="entry name" value="TIF_IF2_dom3"/>
</dbReference>
<keyword evidence="4 9" id="KW-0963">Cytoplasm</keyword>
<dbReference type="Gene3D" id="1.10.10.2480">
    <property type="match status" value="1"/>
</dbReference>
<comment type="similarity">
    <text evidence="2 9 10">Belongs to the TRAFAC class translation factor GTPase superfamily. Classic translation factor GTPase family. IF-2 subfamily.</text>
</comment>
<feature type="region of interest" description="Disordered" evidence="12">
    <location>
        <begin position="49"/>
        <end position="403"/>
    </location>
</feature>
<evidence type="ECO:0000259" key="13">
    <source>
        <dbReference type="PROSITE" id="PS51722"/>
    </source>
</evidence>
<evidence type="ECO:0000313" key="14">
    <source>
        <dbReference type="EMBL" id="BDQ35685.1"/>
    </source>
</evidence>
<dbReference type="PROSITE" id="PS51722">
    <property type="entry name" value="G_TR_2"/>
    <property type="match status" value="1"/>
</dbReference>
<keyword evidence="5 9" id="KW-0396">Initiation factor</keyword>
<feature type="binding site" evidence="9">
    <location>
        <begin position="594"/>
        <end position="597"/>
    </location>
    <ligand>
        <name>GTP</name>
        <dbReference type="ChEBI" id="CHEBI:37565"/>
    </ligand>
</feature>
<dbReference type="CDD" id="cd03702">
    <property type="entry name" value="IF2_mtIF2_II"/>
    <property type="match status" value="1"/>
</dbReference>
<feature type="compositionally biased region" description="Polar residues" evidence="12">
    <location>
        <begin position="386"/>
        <end position="396"/>
    </location>
</feature>
<proteinExistence type="inferred from homology"/>
<dbReference type="Gene3D" id="3.40.50.300">
    <property type="entry name" value="P-loop containing nucleotide triphosphate hydrolases"/>
    <property type="match status" value="1"/>
</dbReference>
<dbReference type="PANTHER" id="PTHR43381">
    <property type="entry name" value="TRANSLATION INITIATION FACTOR IF-2-RELATED"/>
    <property type="match status" value="1"/>
</dbReference>
<reference evidence="14 15" key="1">
    <citation type="submission" date="2022-08" db="EMBL/GenBank/DDBJ databases">
        <title>Genome Sequence of the sulphate-reducing bacterium, Pseudodesulfovibrio sp. SYK.</title>
        <authorList>
            <person name="Kondo R."/>
            <person name="Kataoka T."/>
        </authorList>
    </citation>
    <scope>NUCLEOTIDE SEQUENCE [LARGE SCALE GENOMIC DNA]</scope>
    <source>
        <strain evidence="14 15">SYK</strain>
    </source>
</reference>
<dbReference type="InterPro" id="IPR015760">
    <property type="entry name" value="TIF_IF2"/>
</dbReference>
<feature type="region of interest" description="G-domain" evidence="9">
    <location>
        <begin position="488"/>
        <end position="636"/>
    </location>
</feature>
<evidence type="ECO:0000256" key="1">
    <source>
        <dbReference type="ARBA" id="ARBA00004496"/>
    </source>
</evidence>
<name>A0ABM8AVY2_9BACT</name>
<dbReference type="NCBIfam" id="TIGR00231">
    <property type="entry name" value="small_GTP"/>
    <property type="match status" value="1"/>
</dbReference>
<dbReference type="InterPro" id="IPR004161">
    <property type="entry name" value="EFTu-like_2"/>
</dbReference>
<evidence type="ECO:0000256" key="10">
    <source>
        <dbReference type="RuleBase" id="RU000644"/>
    </source>
</evidence>
<dbReference type="PROSITE" id="PS01176">
    <property type="entry name" value="IF2"/>
    <property type="match status" value="1"/>
</dbReference>
<evidence type="ECO:0000256" key="5">
    <source>
        <dbReference type="ARBA" id="ARBA00022540"/>
    </source>
</evidence>
<keyword evidence="7 9" id="KW-0648">Protein biosynthesis</keyword>
<dbReference type="HAMAP" id="MF_00100_B">
    <property type="entry name" value="IF_2_B"/>
    <property type="match status" value="1"/>
</dbReference>
<dbReference type="NCBIfam" id="TIGR00487">
    <property type="entry name" value="IF-2"/>
    <property type="match status" value="1"/>
</dbReference>
<evidence type="ECO:0000256" key="8">
    <source>
        <dbReference type="ARBA" id="ARBA00023134"/>
    </source>
</evidence>